<keyword evidence="2 5" id="KW-0479">Metal-binding</keyword>
<feature type="domain" description="Enoyl reductase (ER)" evidence="6">
    <location>
        <begin position="10"/>
        <end position="355"/>
    </location>
</feature>
<evidence type="ECO:0000256" key="3">
    <source>
        <dbReference type="ARBA" id="ARBA00022833"/>
    </source>
</evidence>
<organism evidence="7 8">
    <name type="scientific">Algicella marina</name>
    <dbReference type="NCBI Taxonomy" id="2683284"/>
    <lineage>
        <taxon>Bacteria</taxon>
        <taxon>Pseudomonadati</taxon>
        <taxon>Pseudomonadota</taxon>
        <taxon>Alphaproteobacteria</taxon>
        <taxon>Rhodobacterales</taxon>
        <taxon>Paracoccaceae</taxon>
        <taxon>Algicella</taxon>
    </lineage>
</organism>
<proteinExistence type="inferred from homology"/>
<protein>
    <submittedName>
        <fullName evidence="7">Zinc-binding dehydrogenase</fullName>
    </submittedName>
</protein>
<keyword evidence="4" id="KW-0560">Oxidoreductase</keyword>
<dbReference type="SUPFAM" id="SSF50129">
    <property type="entry name" value="GroES-like"/>
    <property type="match status" value="2"/>
</dbReference>
<dbReference type="CDD" id="cd08279">
    <property type="entry name" value="Zn_ADH_class_III"/>
    <property type="match status" value="1"/>
</dbReference>
<dbReference type="InterPro" id="IPR013149">
    <property type="entry name" value="ADH-like_C"/>
</dbReference>
<evidence type="ECO:0000313" key="8">
    <source>
        <dbReference type="Proteomes" id="UP000464495"/>
    </source>
</evidence>
<dbReference type="Proteomes" id="UP000464495">
    <property type="component" value="Chromosome"/>
</dbReference>
<dbReference type="Gene3D" id="3.90.180.10">
    <property type="entry name" value="Medium-chain alcohol dehydrogenases, catalytic domain"/>
    <property type="match status" value="1"/>
</dbReference>
<dbReference type="InterPro" id="IPR013154">
    <property type="entry name" value="ADH-like_N"/>
</dbReference>
<dbReference type="InterPro" id="IPR011032">
    <property type="entry name" value="GroES-like_sf"/>
</dbReference>
<dbReference type="SMART" id="SM00829">
    <property type="entry name" value="PKS_ER"/>
    <property type="match status" value="1"/>
</dbReference>
<evidence type="ECO:0000313" key="7">
    <source>
        <dbReference type="EMBL" id="QHQ33965.1"/>
    </source>
</evidence>
<dbReference type="InterPro" id="IPR036291">
    <property type="entry name" value="NAD(P)-bd_dom_sf"/>
</dbReference>
<comment type="cofactor">
    <cofactor evidence="1 5">
        <name>Zn(2+)</name>
        <dbReference type="ChEBI" id="CHEBI:29105"/>
    </cofactor>
</comment>
<dbReference type="SUPFAM" id="SSF51735">
    <property type="entry name" value="NAD(P)-binding Rossmann-fold domains"/>
    <property type="match status" value="1"/>
</dbReference>
<dbReference type="Pfam" id="PF08240">
    <property type="entry name" value="ADH_N"/>
    <property type="match status" value="1"/>
</dbReference>
<evidence type="ECO:0000256" key="1">
    <source>
        <dbReference type="ARBA" id="ARBA00001947"/>
    </source>
</evidence>
<evidence type="ECO:0000256" key="4">
    <source>
        <dbReference type="ARBA" id="ARBA00023002"/>
    </source>
</evidence>
<evidence type="ECO:0000259" key="6">
    <source>
        <dbReference type="SMART" id="SM00829"/>
    </source>
</evidence>
<dbReference type="RefSeq" id="WP_161860537.1">
    <property type="nucleotide sequence ID" value="NZ_CP046620.1"/>
</dbReference>
<dbReference type="GO" id="GO:0016616">
    <property type="term" value="F:oxidoreductase activity, acting on the CH-OH group of donors, NAD or NADP as acceptor"/>
    <property type="evidence" value="ECO:0007669"/>
    <property type="project" value="UniProtKB-ARBA"/>
</dbReference>
<dbReference type="PROSITE" id="PS00059">
    <property type="entry name" value="ADH_ZINC"/>
    <property type="match status" value="1"/>
</dbReference>
<keyword evidence="8" id="KW-1185">Reference proteome</keyword>
<name>A0A6P1SWR8_9RHOB</name>
<dbReference type="InterPro" id="IPR020843">
    <property type="entry name" value="ER"/>
</dbReference>
<evidence type="ECO:0000256" key="2">
    <source>
        <dbReference type="ARBA" id="ARBA00022723"/>
    </source>
</evidence>
<evidence type="ECO:0000256" key="5">
    <source>
        <dbReference type="RuleBase" id="RU361277"/>
    </source>
</evidence>
<keyword evidence="3 5" id="KW-0862">Zinc</keyword>
<sequence>MQAAILHAFGTPLSIEEIILRPPGRGEVAVRIDACAICHSDIAYMDGAYGGTLPMVLGHEAAGHVTATGPGVTGIATGDAVLVTLIRACGTCPACAANAPTSCDNAYAATVSPISGTAGPVSQGMATGAFAEAVVVDQSQCVALPEDIDPSVACLLSCGVITGFGAVTNTAKLQPGESCAVIGAGGVGLNTIQAAALSGASTVIALDLSDEKLARARTFGATMGLRADDPAADSLLREATGGRGVDYVFVTVGVPRVFETATTLLAPGGAMVMVGLPSVDTRVSYSPTAIAAMNQRLLGSRMGQTVLKRDIPALIELYRDGRLQLDSLVTARYPLSQINAAIDAARQGKAVRNVIVF</sequence>
<dbReference type="InterPro" id="IPR002328">
    <property type="entry name" value="ADH_Zn_CS"/>
</dbReference>
<comment type="similarity">
    <text evidence="5">Belongs to the zinc-containing alcohol dehydrogenase family.</text>
</comment>
<dbReference type="AlphaFoldDB" id="A0A6P1SWR8"/>
<gene>
    <name evidence="7" type="ORF">GO499_01590</name>
</gene>
<dbReference type="KEGG" id="amaq:GO499_01590"/>
<dbReference type="EMBL" id="CP046620">
    <property type="protein sequence ID" value="QHQ33965.1"/>
    <property type="molecule type" value="Genomic_DNA"/>
</dbReference>
<dbReference type="PANTHER" id="PTHR43401">
    <property type="entry name" value="L-THREONINE 3-DEHYDROGENASE"/>
    <property type="match status" value="1"/>
</dbReference>
<dbReference type="GO" id="GO:0008270">
    <property type="term" value="F:zinc ion binding"/>
    <property type="evidence" value="ECO:0007669"/>
    <property type="project" value="InterPro"/>
</dbReference>
<dbReference type="FunFam" id="3.40.50.720:FF:000003">
    <property type="entry name" value="S-(hydroxymethyl)glutathione dehydrogenase"/>
    <property type="match status" value="1"/>
</dbReference>
<dbReference type="InterPro" id="IPR050129">
    <property type="entry name" value="Zn_alcohol_dh"/>
</dbReference>
<dbReference type="PANTHER" id="PTHR43401:SF5">
    <property type="entry name" value="ALCOHOL DEHYDROGENASE-RELATED"/>
    <property type="match status" value="1"/>
</dbReference>
<accession>A0A6P1SWR8</accession>
<reference evidence="7 8" key="1">
    <citation type="submission" date="2019-12" db="EMBL/GenBank/DDBJ databases">
        <title>Complete genome sequence of Algicella marina strain 9Alg 56(T) isolated from the red alga Tichocarpus crinitus.</title>
        <authorList>
            <person name="Kim S.-G."/>
            <person name="Nedashkovskaya O.I."/>
        </authorList>
    </citation>
    <scope>NUCLEOTIDE SEQUENCE [LARGE SCALE GENOMIC DNA]</scope>
    <source>
        <strain evidence="7 8">9Alg 56</strain>
    </source>
</reference>
<dbReference type="Gene3D" id="3.40.50.720">
    <property type="entry name" value="NAD(P)-binding Rossmann-like Domain"/>
    <property type="match status" value="1"/>
</dbReference>
<dbReference type="Pfam" id="PF00107">
    <property type="entry name" value="ADH_zinc_N"/>
    <property type="match status" value="1"/>
</dbReference>